<evidence type="ECO:0000256" key="4">
    <source>
        <dbReference type="ARBA" id="ARBA00022692"/>
    </source>
</evidence>
<keyword evidence="7" id="KW-0472">Membrane</keyword>
<evidence type="ECO:0000256" key="5">
    <source>
        <dbReference type="ARBA" id="ARBA00022729"/>
    </source>
</evidence>
<dbReference type="Pfam" id="PF25301">
    <property type="entry name" value="CUT_C"/>
    <property type="match status" value="1"/>
</dbReference>
<dbReference type="InterPro" id="IPR056953">
    <property type="entry name" value="CUT_N"/>
</dbReference>
<protein>
    <submittedName>
        <fullName evidence="10">ZP domain-containing protein</fullName>
    </submittedName>
</protein>
<keyword evidence="4" id="KW-0812">Transmembrane</keyword>
<dbReference type="PANTHER" id="PTHR22907">
    <property type="entry name" value="GH04558P"/>
    <property type="match status" value="1"/>
</dbReference>
<evidence type="ECO:0000256" key="7">
    <source>
        <dbReference type="ARBA" id="ARBA00023136"/>
    </source>
</evidence>
<organism evidence="9 10">
    <name type="scientific">Acrobeloides nanus</name>
    <dbReference type="NCBI Taxonomy" id="290746"/>
    <lineage>
        <taxon>Eukaryota</taxon>
        <taxon>Metazoa</taxon>
        <taxon>Ecdysozoa</taxon>
        <taxon>Nematoda</taxon>
        <taxon>Chromadorea</taxon>
        <taxon>Rhabditida</taxon>
        <taxon>Tylenchina</taxon>
        <taxon>Cephalobomorpha</taxon>
        <taxon>Cephaloboidea</taxon>
        <taxon>Cephalobidae</taxon>
        <taxon>Acrobeloides</taxon>
    </lineage>
</organism>
<feature type="domain" description="ZP" evidence="8">
    <location>
        <begin position="48"/>
        <end position="289"/>
    </location>
</feature>
<keyword evidence="3" id="KW-1003">Cell membrane</keyword>
<dbReference type="InterPro" id="IPR042235">
    <property type="entry name" value="ZP-C_dom"/>
</dbReference>
<keyword evidence="2" id="KW-0193">Cuticle</keyword>
<evidence type="ECO:0000256" key="2">
    <source>
        <dbReference type="ARBA" id="ARBA00022460"/>
    </source>
</evidence>
<dbReference type="WBParaSite" id="ACRNAN_scaffold2403.g22942.t1">
    <property type="protein sequence ID" value="ACRNAN_scaffold2403.g22942.t1"/>
    <property type="gene ID" value="ACRNAN_scaffold2403.g22942"/>
</dbReference>
<dbReference type="Proteomes" id="UP000887540">
    <property type="component" value="Unplaced"/>
</dbReference>
<dbReference type="InterPro" id="IPR051962">
    <property type="entry name" value="Cuticlin"/>
</dbReference>
<accession>A0A914DEN8</accession>
<dbReference type="Gene3D" id="2.60.40.4100">
    <property type="entry name" value="Zona pellucida, ZP-C domain"/>
    <property type="match status" value="1"/>
</dbReference>
<keyword evidence="6" id="KW-1133">Transmembrane helix</keyword>
<reference evidence="10" key="1">
    <citation type="submission" date="2022-11" db="UniProtKB">
        <authorList>
            <consortium name="WormBaseParasite"/>
        </authorList>
    </citation>
    <scope>IDENTIFICATION</scope>
</reference>
<evidence type="ECO:0000259" key="8">
    <source>
        <dbReference type="PROSITE" id="PS51034"/>
    </source>
</evidence>
<dbReference type="GO" id="GO:0042302">
    <property type="term" value="F:structural constituent of cuticle"/>
    <property type="evidence" value="ECO:0007669"/>
    <property type="project" value="UniProtKB-KW"/>
</dbReference>
<evidence type="ECO:0000256" key="6">
    <source>
        <dbReference type="ARBA" id="ARBA00022989"/>
    </source>
</evidence>
<proteinExistence type="predicted"/>
<dbReference type="PROSITE" id="PS51034">
    <property type="entry name" value="ZP_2"/>
    <property type="match status" value="1"/>
</dbReference>
<keyword evidence="5" id="KW-0732">Signal</keyword>
<evidence type="ECO:0000256" key="1">
    <source>
        <dbReference type="ARBA" id="ARBA00004251"/>
    </source>
</evidence>
<dbReference type="PANTHER" id="PTHR22907:SF14">
    <property type="entry name" value="ZP DOMAIN-CONTAINING PROTEIN"/>
    <property type="match status" value="1"/>
</dbReference>
<evidence type="ECO:0000313" key="9">
    <source>
        <dbReference type="Proteomes" id="UP000887540"/>
    </source>
</evidence>
<sequence length="327" mass="37464">MFRVATNTFGTDFSSLITSLIAFGRVLKRPDAFERSSKRFRTQISHVLCTEKKIGLELPGKQFFGARIFASHHEDDPDCVRHYASTDKVARFELPTRDLPCGMKFKRLSYPKSGLEYTLDVIVSYSHMHMTQDDQMFSLTCRSTAFSIPVGTVMEISTYSTTYLTDEPKVPTCEYSLHLGSVHGPIATNAQLGNKVFHEWKCNTENFAIKIYECYVHDGGNRRYLIIDEHGCSVDETIMPQLTYDANLNFVYVHSRVFKFSDSSKMLFKCLIYMCPKKDPRCRQTIPPQCNDRSKRFINETSSEDSTLIYNSVEIEADPFEDPSQSN</sequence>
<dbReference type="AlphaFoldDB" id="A0A914DEN8"/>
<evidence type="ECO:0000256" key="3">
    <source>
        <dbReference type="ARBA" id="ARBA00022475"/>
    </source>
</evidence>
<dbReference type="Pfam" id="PF25057">
    <property type="entry name" value="CUT_N"/>
    <property type="match status" value="1"/>
</dbReference>
<dbReference type="GO" id="GO:0005886">
    <property type="term" value="C:plasma membrane"/>
    <property type="evidence" value="ECO:0007669"/>
    <property type="project" value="UniProtKB-SubCell"/>
</dbReference>
<dbReference type="InterPro" id="IPR057475">
    <property type="entry name" value="CUT_C"/>
</dbReference>
<name>A0A914DEN8_9BILA</name>
<dbReference type="InterPro" id="IPR001507">
    <property type="entry name" value="ZP_dom"/>
</dbReference>
<evidence type="ECO:0000313" key="10">
    <source>
        <dbReference type="WBParaSite" id="ACRNAN_scaffold2403.g22942.t1"/>
    </source>
</evidence>
<keyword evidence="9" id="KW-1185">Reference proteome</keyword>
<dbReference type="SMART" id="SM00241">
    <property type="entry name" value="ZP"/>
    <property type="match status" value="1"/>
</dbReference>
<comment type="subcellular location">
    <subcellularLocation>
        <location evidence="1">Cell membrane</location>
        <topology evidence="1">Single-pass type I membrane protein</topology>
    </subcellularLocation>
</comment>